<evidence type="ECO:0000313" key="7">
    <source>
        <dbReference type="Proteomes" id="UP000244180"/>
    </source>
</evidence>
<dbReference type="FunFam" id="3.40.50.300:FF:000134">
    <property type="entry name" value="Iron-enterobactin ABC transporter ATP-binding protein"/>
    <property type="match status" value="1"/>
</dbReference>
<evidence type="ECO:0000313" key="6">
    <source>
        <dbReference type="EMBL" id="PTQ54089.1"/>
    </source>
</evidence>
<protein>
    <submittedName>
        <fullName evidence="6">Zinc ABC transporter, ATP-binding protein ZnuC</fullName>
    </submittedName>
</protein>
<reference evidence="6 7" key="1">
    <citation type="submission" date="2017-08" db="EMBL/GenBank/DDBJ databases">
        <title>Burning lignite coal seam in the remote Altai Mountains harbors a hydrogen-driven thermophilic microbial community.</title>
        <authorList>
            <person name="Kadnikov V.V."/>
            <person name="Mardanov A.V."/>
            <person name="Ivasenko D."/>
            <person name="Beletsky A.V."/>
            <person name="Karnachuk O.V."/>
            <person name="Ravin N.V."/>
        </authorList>
    </citation>
    <scope>NUCLEOTIDE SEQUENCE [LARGE SCALE GENOMIC DNA]</scope>
    <source>
        <strain evidence="6">AL33</strain>
    </source>
</reference>
<dbReference type="PROSITE" id="PS50893">
    <property type="entry name" value="ABC_TRANSPORTER_2"/>
    <property type="match status" value="1"/>
</dbReference>
<gene>
    <name evidence="6" type="ORF">HSCHL_0943</name>
</gene>
<dbReference type="PROSITE" id="PS00211">
    <property type="entry name" value="ABC_TRANSPORTER_1"/>
    <property type="match status" value="1"/>
</dbReference>
<accession>A0A2T5GD33</accession>
<dbReference type="GO" id="GO:0016887">
    <property type="term" value="F:ATP hydrolysis activity"/>
    <property type="evidence" value="ECO:0007669"/>
    <property type="project" value="InterPro"/>
</dbReference>
<dbReference type="Gene3D" id="3.40.50.300">
    <property type="entry name" value="P-loop containing nucleotide triphosphate hydrolases"/>
    <property type="match status" value="1"/>
</dbReference>
<dbReference type="GO" id="GO:0005524">
    <property type="term" value="F:ATP binding"/>
    <property type="evidence" value="ECO:0007669"/>
    <property type="project" value="UniProtKB-KW"/>
</dbReference>
<dbReference type="RefSeq" id="WP_272999852.1">
    <property type="nucleotide sequence ID" value="NZ_PEBV01000007.1"/>
</dbReference>
<dbReference type="PANTHER" id="PTHR42734:SF17">
    <property type="entry name" value="METAL TRANSPORT SYSTEM ATP-BINDING PROTEIN TM_0124-RELATED"/>
    <property type="match status" value="1"/>
</dbReference>
<evidence type="ECO:0000256" key="4">
    <source>
        <dbReference type="ARBA" id="ARBA00022840"/>
    </source>
</evidence>
<dbReference type="SMART" id="SM00382">
    <property type="entry name" value="AAA"/>
    <property type="match status" value="1"/>
</dbReference>
<feature type="domain" description="ABC transporter" evidence="5">
    <location>
        <begin position="11"/>
        <end position="253"/>
    </location>
</feature>
<dbReference type="CDD" id="cd03235">
    <property type="entry name" value="ABC_Metallic_Cations"/>
    <property type="match status" value="1"/>
</dbReference>
<keyword evidence="3" id="KW-0547">Nucleotide-binding</keyword>
<evidence type="ECO:0000259" key="5">
    <source>
        <dbReference type="PROSITE" id="PS50893"/>
    </source>
</evidence>
<evidence type="ECO:0000256" key="2">
    <source>
        <dbReference type="ARBA" id="ARBA00022448"/>
    </source>
</evidence>
<dbReference type="AlphaFoldDB" id="A0A2T5GD33"/>
<dbReference type="InterPro" id="IPR003439">
    <property type="entry name" value="ABC_transporter-like_ATP-bd"/>
</dbReference>
<dbReference type="Pfam" id="PF00005">
    <property type="entry name" value="ABC_tran"/>
    <property type="match status" value="1"/>
</dbReference>
<dbReference type="InterPro" id="IPR017871">
    <property type="entry name" value="ABC_transporter-like_CS"/>
</dbReference>
<name>A0A2T5GD33_HYDSH</name>
<dbReference type="PANTHER" id="PTHR42734">
    <property type="entry name" value="METAL TRANSPORT SYSTEM ATP-BINDING PROTEIN TM_0124-RELATED"/>
    <property type="match status" value="1"/>
</dbReference>
<evidence type="ECO:0000256" key="1">
    <source>
        <dbReference type="ARBA" id="ARBA00005417"/>
    </source>
</evidence>
<keyword evidence="4 6" id="KW-0067">ATP-binding</keyword>
<dbReference type="InterPro" id="IPR027417">
    <property type="entry name" value="P-loop_NTPase"/>
</dbReference>
<dbReference type="SUPFAM" id="SSF52540">
    <property type="entry name" value="P-loop containing nucleoside triphosphate hydrolases"/>
    <property type="match status" value="1"/>
</dbReference>
<keyword evidence="2" id="KW-0813">Transport</keyword>
<dbReference type="EMBL" id="PEBV01000007">
    <property type="protein sequence ID" value="PTQ54089.1"/>
    <property type="molecule type" value="Genomic_DNA"/>
</dbReference>
<sequence>MGALFEKERVLEAENITFRYEAEPVLNHVSLILHRGELLGLVGPNGSGKSTLLKIILGLLPLQEGSVRWFGTPIERFRDWGRIGYVSQKAASFNTGFPATVEEVVRMGLTARLGLFRRPGRREAEKVLEALDFVGMADVRHRHIGALSGGQQQRVFIARALVGDPDVLILDEPTVGVDARSEERFYALLEKLHRERDLSIILVSHDLGVVSEKMDTIACLNHELFYHGSAAGFRAEREAIVGRTYGHGMAILSHGHASEALRAGAREEGRA</sequence>
<comment type="similarity">
    <text evidence="1">Belongs to the ABC transporter superfamily.</text>
</comment>
<proteinExistence type="inferred from homology"/>
<dbReference type="InterPro" id="IPR003593">
    <property type="entry name" value="AAA+_ATPase"/>
</dbReference>
<dbReference type="InterPro" id="IPR050153">
    <property type="entry name" value="Metal_Ion_Import_ABC"/>
</dbReference>
<dbReference type="Proteomes" id="UP000244180">
    <property type="component" value="Unassembled WGS sequence"/>
</dbReference>
<evidence type="ECO:0000256" key="3">
    <source>
        <dbReference type="ARBA" id="ARBA00022741"/>
    </source>
</evidence>
<comment type="caution">
    <text evidence="6">The sequence shown here is derived from an EMBL/GenBank/DDBJ whole genome shotgun (WGS) entry which is preliminary data.</text>
</comment>
<organism evidence="6 7">
    <name type="scientific">Hydrogenibacillus schlegelii</name>
    <name type="common">Bacillus schlegelii</name>
    <dbReference type="NCBI Taxonomy" id="1484"/>
    <lineage>
        <taxon>Bacteria</taxon>
        <taxon>Bacillati</taxon>
        <taxon>Bacillota</taxon>
        <taxon>Bacilli</taxon>
        <taxon>Bacillales</taxon>
        <taxon>Bacillales Family X. Incertae Sedis</taxon>
        <taxon>Hydrogenibacillus</taxon>
    </lineage>
</organism>